<name>A0A645J466_9ZZZZ</name>
<proteinExistence type="predicted"/>
<comment type="caution">
    <text evidence="1">The sequence shown here is derived from an EMBL/GenBank/DDBJ whole genome shotgun (WGS) entry which is preliminary data.</text>
</comment>
<accession>A0A645J466</accession>
<dbReference type="AlphaFoldDB" id="A0A645J466"/>
<sequence length="88" mass="9458">MGDGTYVVLETRNSQFAGHYAAADLVILLYDTNLETGFLQVACRDQAIVAAAGNHNIELLTHFSSPPSASCNARDDACRLQQEATPCD</sequence>
<dbReference type="EMBL" id="VSSQ01130064">
    <property type="protein sequence ID" value="MPN57920.1"/>
    <property type="molecule type" value="Genomic_DNA"/>
</dbReference>
<reference evidence="1" key="1">
    <citation type="submission" date="2019-08" db="EMBL/GenBank/DDBJ databases">
        <authorList>
            <person name="Kucharzyk K."/>
            <person name="Murdoch R.W."/>
            <person name="Higgins S."/>
            <person name="Loffler F."/>
        </authorList>
    </citation>
    <scope>NUCLEOTIDE SEQUENCE</scope>
</reference>
<gene>
    <name evidence="1" type="ORF">SDC9_205616</name>
</gene>
<protein>
    <submittedName>
        <fullName evidence="1">Uncharacterized protein</fullName>
    </submittedName>
</protein>
<evidence type="ECO:0000313" key="1">
    <source>
        <dbReference type="EMBL" id="MPN57920.1"/>
    </source>
</evidence>
<organism evidence="1">
    <name type="scientific">bioreactor metagenome</name>
    <dbReference type="NCBI Taxonomy" id="1076179"/>
    <lineage>
        <taxon>unclassified sequences</taxon>
        <taxon>metagenomes</taxon>
        <taxon>ecological metagenomes</taxon>
    </lineage>
</organism>